<dbReference type="AlphaFoldDB" id="A0A7W7QGS4"/>
<dbReference type="Gene3D" id="3.90.550.10">
    <property type="entry name" value="Spore Coat Polysaccharide Biosynthesis Protein SpsA, Chain A"/>
    <property type="match status" value="1"/>
</dbReference>
<dbReference type="InterPro" id="IPR029044">
    <property type="entry name" value="Nucleotide-diphossugar_trans"/>
</dbReference>
<comment type="caution">
    <text evidence="2">The sequence shown here is derived from an EMBL/GenBank/DDBJ whole genome shotgun (WGS) entry which is preliminary data.</text>
</comment>
<dbReference type="RefSeq" id="WP_184712071.1">
    <property type="nucleotide sequence ID" value="NZ_JACHJP010000001.1"/>
</dbReference>
<evidence type="ECO:0000313" key="3">
    <source>
        <dbReference type="Proteomes" id="UP000552644"/>
    </source>
</evidence>
<dbReference type="Pfam" id="PF00535">
    <property type="entry name" value="Glycos_transf_2"/>
    <property type="match status" value="1"/>
</dbReference>
<dbReference type="CDD" id="cd00761">
    <property type="entry name" value="Glyco_tranf_GTA_type"/>
    <property type="match status" value="1"/>
</dbReference>
<keyword evidence="3" id="KW-1185">Reference proteome</keyword>
<dbReference type="GO" id="GO:0016740">
    <property type="term" value="F:transferase activity"/>
    <property type="evidence" value="ECO:0007669"/>
    <property type="project" value="UniProtKB-KW"/>
</dbReference>
<protein>
    <submittedName>
        <fullName evidence="2">Glycosyltransferase involved in cell wall biosynthesis</fullName>
    </submittedName>
</protein>
<keyword evidence="2" id="KW-0808">Transferase</keyword>
<dbReference type="EMBL" id="JACHJP010000001">
    <property type="protein sequence ID" value="MBB4913278.1"/>
    <property type="molecule type" value="Genomic_DNA"/>
</dbReference>
<evidence type="ECO:0000313" key="2">
    <source>
        <dbReference type="EMBL" id="MBB4913278.1"/>
    </source>
</evidence>
<dbReference type="InterPro" id="IPR001173">
    <property type="entry name" value="Glyco_trans_2-like"/>
</dbReference>
<proteinExistence type="predicted"/>
<accession>A0A7W7QGS4</accession>
<feature type="domain" description="Glycosyltransferase 2-like" evidence="1">
    <location>
        <begin position="9"/>
        <end position="138"/>
    </location>
</feature>
<dbReference type="PANTHER" id="PTHR43685:SF2">
    <property type="entry name" value="GLYCOSYLTRANSFERASE 2-LIKE DOMAIN-CONTAINING PROTEIN"/>
    <property type="match status" value="1"/>
</dbReference>
<sequence length="298" mass="33666">MHSSDTLVSIGLPVRNGASRLEAVVRSVLAQDHENLELLICDNASTDGTEELCRELASADKRIVYHRQPENVGLLNNFIHAGRAARGTFLRWIGDDDALEPSCLSRAVQAFAEDERLILVTTQVSYTDPDGTVQTERYERPGLGSDDPVERLGEMLRLLTESHLLIDPLYGLMRREAVVGIPRRNMLREDEVFACKLALAGPWGHVNEVLAHRNWKHESLGTISRRLGVPGWQAHFSTTLQCREILRWLDEIDLTPEQRRRARGAVHQMYARRQRSVVSRRSRKLVRLATGALRGRTG</sequence>
<gene>
    <name evidence="2" type="ORF">FHS44_000350</name>
</gene>
<dbReference type="InterPro" id="IPR050834">
    <property type="entry name" value="Glycosyltransf_2"/>
</dbReference>
<reference evidence="2 3" key="1">
    <citation type="submission" date="2020-08" db="EMBL/GenBank/DDBJ databases">
        <title>Genomic Encyclopedia of Type Strains, Phase III (KMG-III): the genomes of soil and plant-associated and newly described type strains.</title>
        <authorList>
            <person name="Whitman W."/>
        </authorList>
    </citation>
    <scope>NUCLEOTIDE SEQUENCE [LARGE SCALE GENOMIC DNA]</scope>
    <source>
        <strain evidence="2 3">CECT 8840</strain>
    </source>
</reference>
<name>A0A7W7QGS4_9ACTN</name>
<evidence type="ECO:0000259" key="1">
    <source>
        <dbReference type="Pfam" id="PF00535"/>
    </source>
</evidence>
<dbReference type="PANTHER" id="PTHR43685">
    <property type="entry name" value="GLYCOSYLTRANSFERASE"/>
    <property type="match status" value="1"/>
</dbReference>
<organism evidence="2 3">
    <name type="scientific">Streptosporangium saharense</name>
    <dbReference type="NCBI Taxonomy" id="1706840"/>
    <lineage>
        <taxon>Bacteria</taxon>
        <taxon>Bacillati</taxon>
        <taxon>Actinomycetota</taxon>
        <taxon>Actinomycetes</taxon>
        <taxon>Streptosporangiales</taxon>
        <taxon>Streptosporangiaceae</taxon>
        <taxon>Streptosporangium</taxon>
    </lineage>
</organism>
<dbReference type="Proteomes" id="UP000552644">
    <property type="component" value="Unassembled WGS sequence"/>
</dbReference>
<dbReference type="SUPFAM" id="SSF53448">
    <property type="entry name" value="Nucleotide-diphospho-sugar transferases"/>
    <property type="match status" value="1"/>
</dbReference>